<dbReference type="GO" id="GO:0006950">
    <property type="term" value="P:response to stress"/>
    <property type="evidence" value="ECO:0007669"/>
    <property type="project" value="UniProtKB-ARBA"/>
</dbReference>
<evidence type="ECO:0000256" key="1">
    <source>
        <dbReference type="ARBA" id="ARBA00012513"/>
    </source>
</evidence>
<keyword evidence="2 9" id="KW-0723">Serine/threonine-protein kinase</keyword>
<dbReference type="SMART" id="SM00220">
    <property type="entry name" value="S_TKc"/>
    <property type="match status" value="1"/>
</dbReference>
<protein>
    <recommendedName>
        <fullName evidence="1">non-specific serine/threonine protein kinase</fullName>
        <ecNumber evidence="1">2.7.11.1</ecNumber>
    </recommendedName>
</protein>
<dbReference type="InterPro" id="IPR000719">
    <property type="entry name" value="Prot_kinase_dom"/>
</dbReference>
<accession>A0A7W6RA13</accession>
<dbReference type="GO" id="GO:0005737">
    <property type="term" value="C:cytoplasm"/>
    <property type="evidence" value="ECO:0007669"/>
    <property type="project" value="TreeGrafter"/>
</dbReference>
<keyword evidence="4" id="KW-0547">Nucleotide-binding</keyword>
<dbReference type="PANTHER" id="PTHR11042">
    <property type="entry name" value="EUKARYOTIC TRANSLATION INITIATION FACTOR 2-ALPHA KINASE EIF2-ALPHA KINASE -RELATED"/>
    <property type="match status" value="1"/>
</dbReference>
<evidence type="ECO:0000256" key="7">
    <source>
        <dbReference type="SAM" id="Phobius"/>
    </source>
</evidence>
<organism evidence="9 10">
    <name type="scientific">Rhizobium esperanzae</name>
    <dbReference type="NCBI Taxonomy" id="1967781"/>
    <lineage>
        <taxon>Bacteria</taxon>
        <taxon>Pseudomonadati</taxon>
        <taxon>Pseudomonadota</taxon>
        <taxon>Alphaproteobacteria</taxon>
        <taxon>Hyphomicrobiales</taxon>
        <taxon>Rhizobiaceae</taxon>
        <taxon>Rhizobium/Agrobacterium group</taxon>
        <taxon>Rhizobium</taxon>
    </lineage>
</organism>
<keyword evidence="3" id="KW-0808">Transferase</keyword>
<keyword evidence="7" id="KW-0812">Transmembrane</keyword>
<evidence type="ECO:0000256" key="6">
    <source>
        <dbReference type="ARBA" id="ARBA00022840"/>
    </source>
</evidence>
<dbReference type="PANTHER" id="PTHR11042:SF160">
    <property type="entry name" value="EUKARYOTIC TRANSLATION INITIATION FACTOR 2-ALPHA KINASE 1"/>
    <property type="match status" value="1"/>
</dbReference>
<dbReference type="PROSITE" id="PS50011">
    <property type="entry name" value="PROTEIN_KINASE_DOM"/>
    <property type="match status" value="1"/>
</dbReference>
<evidence type="ECO:0000256" key="2">
    <source>
        <dbReference type="ARBA" id="ARBA00022527"/>
    </source>
</evidence>
<evidence type="ECO:0000256" key="3">
    <source>
        <dbReference type="ARBA" id="ARBA00022679"/>
    </source>
</evidence>
<dbReference type="InterPro" id="IPR042095">
    <property type="entry name" value="SUMF_sf"/>
</dbReference>
<dbReference type="GO" id="GO:0006417">
    <property type="term" value="P:regulation of translation"/>
    <property type="evidence" value="ECO:0007669"/>
    <property type="project" value="UniProtKB-ARBA"/>
</dbReference>
<feature type="domain" description="Protein kinase" evidence="8">
    <location>
        <begin position="5"/>
        <end position="281"/>
    </location>
</feature>
<dbReference type="RefSeq" id="WP_184473294.1">
    <property type="nucleotide sequence ID" value="NZ_JACIFY010000028.1"/>
</dbReference>
<dbReference type="Gene3D" id="1.10.510.10">
    <property type="entry name" value="Transferase(Phosphotransferase) domain 1"/>
    <property type="match status" value="1"/>
</dbReference>
<gene>
    <name evidence="9" type="ORF">GGD57_005572</name>
</gene>
<dbReference type="Pfam" id="PF00069">
    <property type="entry name" value="Pkinase"/>
    <property type="match status" value="1"/>
</dbReference>
<keyword evidence="7" id="KW-0472">Membrane</keyword>
<keyword evidence="7" id="KW-1133">Transmembrane helix</keyword>
<dbReference type="InterPro" id="IPR011009">
    <property type="entry name" value="Kinase-like_dom_sf"/>
</dbReference>
<dbReference type="GO" id="GO:0005524">
    <property type="term" value="F:ATP binding"/>
    <property type="evidence" value="ECO:0007669"/>
    <property type="project" value="UniProtKB-KW"/>
</dbReference>
<reference evidence="9 10" key="1">
    <citation type="submission" date="2020-08" db="EMBL/GenBank/DDBJ databases">
        <title>Genomic Encyclopedia of Type Strains, Phase IV (KMG-V): Genome sequencing to study the core and pangenomes of soil and plant-associated prokaryotes.</title>
        <authorList>
            <person name="Whitman W."/>
        </authorList>
    </citation>
    <scope>NUCLEOTIDE SEQUENCE [LARGE SCALE GENOMIC DNA]</scope>
    <source>
        <strain evidence="9 10">SEMIA 4089</strain>
    </source>
</reference>
<evidence type="ECO:0000313" key="9">
    <source>
        <dbReference type="EMBL" id="MBB4238957.1"/>
    </source>
</evidence>
<evidence type="ECO:0000259" key="8">
    <source>
        <dbReference type="PROSITE" id="PS50011"/>
    </source>
</evidence>
<comment type="caution">
    <text evidence="9">The sequence shown here is derived from an EMBL/GenBank/DDBJ whole genome shotgun (WGS) entry which is preliminary data.</text>
</comment>
<dbReference type="AlphaFoldDB" id="A0A7W6RA13"/>
<sequence>MRSDLIARYTIGEPIYENEFIVYPAEDKRMGHAVFIVAPDVALKLDKARFERVWTSINEAKSLTARRFVEIEDLIPPSPEDDNFYIVEKRPSKTLHQYLDETEMVAYERAAEIGRHILEGLATLHGAGYAHNALTDQCIYVSEDYSGLSVRIGNLHLISKIGEHIIPPYVPEFGAPEIYASGTFSASPALDIYAMGMIAYKLFLPRQTYASVFDSVMVWEDEHQREQSWKNIHLDPSNIFPRLDVLIPGFPEGLASLIERMLSRDPGMRPRTGADALGEFSRVTTGIQPMSWDPRGGMPQQPESPKRKKWTLAHISMFTALLLICIGVGIVTIPKLLRPDPKLVADVGTWKKEAESRKQKAIAAKAPERPASDQAKLSYDTGAAALTSADALLKDEDYDKALPGYQTAAINLGNALIAISKENAEKAKAAASTAGGDKAPSFAEAETKMKAAADGAAAKQMHAAVDNYDAAKTAYDDLAKALTTLTAAEKDAAAKRETVTRIGAGDSPDVAKASGLMTEAKAKAEQWQLPAATSGYGDAAKLFDKLIADVMAAKDEATALRQKVTDLHASITTRAGAADPTLAALAPKLTEADGRYTTEAYKLAIAAYQPILADLEALSARGFCPVSQSLAFETVPAGSYPLDNVRLMTSSLKELGGMLGVANGAVKIEKSFCMQAKAVTRAEMAQYYAANSDPAAAQAYADNPEQPADDVPLAVAQNYTAWLSKQLNTPVHLPSATEWMASAVKLTAEKLPDNGDIILQWSATPCEAGGNVAFMAQEGSTFVVCSDASAGGIFRVSAELR</sequence>
<evidence type="ECO:0000256" key="5">
    <source>
        <dbReference type="ARBA" id="ARBA00022777"/>
    </source>
</evidence>
<feature type="transmembrane region" description="Helical" evidence="7">
    <location>
        <begin position="310"/>
        <end position="333"/>
    </location>
</feature>
<proteinExistence type="predicted"/>
<name>A0A7W6RA13_9HYPH</name>
<dbReference type="EC" id="2.7.11.1" evidence="1"/>
<keyword evidence="6" id="KW-0067">ATP-binding</keyword>
<dbReference type="EMBL" id="JACIFY010000028">
    <property type="protein sequence ID" value="MBB4238957.1"/>
    <property type="molecule type" value="Genomic_DNA"/>
</dbReference>
<dbReference type="InterPro" id="IPR050339">
    <property type="entry name" value="CC_SR_Kinase"/>
</dbReference>
<dbReference type="Proteomes" id="UP000540909">
    <property type="component" value="Unassembled WGS sequence"/>
</dbReference>
<dbReference type="SUPFAM" id="SSF56112">
    <property type="entry name" value="Protein kinase-like (PK-like)"/>
    <property type="match status" value="1"/>
</dbReference>
<evidence type="ECO:0000256" key="4">
    <source>
        <dbReference type="ARBA" id="ARBA00022741"/>
    </source>
</evidence>
<dbReference type="GO" id="GO:0006796">
    <property type="term" value="P:phosphate-containing compound metabolic process"/>
    <property type="evidence" value="ECO:0007669"/>
    <property type="project" value="UniProtKB-ARBA"/>
</dbReference>
<evidence type="ECO:0000313" key="10">
    <source>
        <dbReference type="Proteomes" id="UP000540909"/>
    </source>
</evidence>
<dbReference type="Gene3D" id="3.90.1580.10">
    <property type="entry name" value="paralog of FGE (formylglycine-generating enzyme)"/>
    <property type="match status" value="1"/>
</dbReference>
<dbReference type="GO" id="GO:0004674">
    <property type="term" value="F:protein serine/threonine kinase activity"/>
    <property type="evidence" value="ECO:0007669"/>
    <property type="project" value="UniProtKB-KW"/>
</dbReference>
<keyword evidence="5 9" id="KW-0418">Kinase</keyword>